<sequence length="282" mass="31005">MDLTNPFFKLIATVMQEEASKYDYELVALSGGQDAAKQNNQMADFVAQGYAAIFLNPVDSKSAGEGVKRAHDAGVPVFTFDVQVTDEEASKLIESHIGSDNYQGGRLAGKSLMDITGDNGRIAILSLPRITSCILRVEGFKDYLREQRSSLEIVAELSGEGNRNDGYTVTTDILQSHSDIVGIFAINDPSALGAYSAVVKAGKTDQITIVGFDASPAGKQAVYERKLYDSPQQFPRKMAVGTVQAFIKYLEGEEIPRDNFIPCEHYHYVDSVKDESRIKEQW</sequence>
<name>A0A381VYS8_9ZZZZ</name>
<evidence type="ECO:0000256" key="3">
    <source>
        <dbReference type="ARBA" id="ARBA00022729"/>
    </source>
</evidence>
<organism evidence="5">
    <name type="scientific">marine metagenome</name>
    <dbReference type="NCBI Taxonomy" id="408172"/>
    <lineage>
        <taxon>unclassified sequences</taxon>
        <taxon>metagenomes</taxon>
        <taxon>ecological metagenomes</taxon>
    </lineage>
</organism>
<feature type="domain" description="Periplasmic binding protein" evidence="4">
    <location>
        <begin position="3"/>
        <end position="254"/>
    </location>
</feature>
<dbReference type="AlphaFoldDB" id="A0A381VYS8"/>
<dbReference type="SUPFAM" id="SSF53822">
    <property type="entry name" value="Periplasmic binding protein-like I"/>
    <property type="match status" value="1"/>
</dbReference>
<keyword evidence="3" id="KW-0732">Signal</keyword>
<evidence type="ECO:0000256" key="1">
    <source>
        <dbReference type="ARBA" id="ARBA00004196"/>
    </source>
</evidence>
<dbReference type="GO" id="GO:0030246">
    <property type="term" value="F:carbohydrate binding"/>
    <property type="evidence" value="ECO:0007669"/>
    <property type="project" value="UniProtKB-ARBA"/>
</dbReference>
<accession>A0A381VYS8</accession>
<protein>
    <recommendedName>
        <fullName evidence="4">Periplasmic binding protein domain-containing protein</fullName>
    </recommendedName>
</protein>
<dbReference type="Pfam" id="PF13407">
    <property type="entry name" value="Peripla_BP_4"/>
    <property type="match status" value="1"/>
</dbReference>
<evidence type="ECO:0000256" key="2">
    <source>
        <dbReference type="ARBA" id="ARBA00007639"/>
    </source>
</evidence>
<dbReference type="Gene3D" id="3.40.50.2300">
    <property type="match status" value="2"/>
</dbReference>
<proteinExistence type="inferred from homology"/>
<dbReference type="InterPro" id="IPR025997">
    <property type="entry name" value="SBP_2_dom"/>
</dbReference>
<evidence type="ECO:0000259" key="4">
    <source>
        <dbReference type="Pfam" id="PF13407"/>
    </source>
</evidence>
<dbReference type="GO" id="GO:0030313">
    <property type="term" value="C:cell envelope"/>
    <property type="evidence" value="ECO:0007669"/>
    <property type="project" value="UniProtKB-SubCell"/>
</dbReference>
<reference evidence="5" key="1">
    <citation type="submission" date="2018-05" db="EMBL/GenBank/DDBJ databases">
        <authorList>
            <person name="Lanie J.A."/>
            <person name="Ng W.-L."/>
            <person name="Kazmierczak K.M."/>
            <person name="Andrzejewski T.M."/>
            <person name="Davidsen T.M."/>
            <person name="Wayne K.J."/>
            <person name="Tettelin H."/>
            <person name="Glass J.I."/>
            <person name="Rusch D."/>
            <person name="Podicherti R."/>
            <person name="Tsui H.-C.T."/>
            <person name="Winkler M.E."/>
        </authorList>
    </citation>
    <scope>NUCLEOTIDE SEQUENCE</scope>
</reference>
<gene>
    <name evidence="5" type="ORF">METZ01_LOCUS98289</name>
</gene>
<dbReference type="PANTHER" id="PTHR46847">
    <property type="entry name" value="D-ALLOSE-BINDING PERIPLASMIC PROTEIN-RELATED"/>
    <property type="match status" value="1"/>
</dbReference>
<dbReference type="PANTHER" id="PTHR46847:SF1">
    <property type="entry name" value="D-ALLOSE-BINDING PERIPLASMIC PROTEIN-RELATED"/>
    <property type="match status" value="1"/>
</dbReference>
<comment type="subcellular location">
    <subcellularLocation>
        <location evidence="1">Cell envelope</location>
    </subcellularLocation>
</comment>
<dbReference type="InterPro" id="IPR028082">
    <property type="entry name" value="Peripla_BP_I"/>
</dbReference>
<dbReference type="EMBL" id="UINC01010193">
    <property type="protein sequence ID" value="SVA45435.1"/>
    <property type="molecule type" value="Genomic_DNA"/>
</dbReference>
<evidence type="ECO:0000313" key="5">
    <source>
        <dbReference type="EMBL" id="SVA45435.1"/>
    </source>
</evidence>
<comment type="similarity">
    <text evidence="2">Belongs to the bacterial solute-binding protein 2 family.</text>
</comment>